<dbReference type="GO" id="GO:0006508">
    <property type="term" value="P:proteolysis"/>
    <property type="evidence" value="ECO:0007669"/>
    <property type="project" value="UniProtKB-KW"/>
</dbReference>
<dbReference type="GO" id="GO:0004190">
    <property type="term" value="F:aspartic-type endopeptidase activity"/>
    <property type="evidence" value="ECO:0007669"/>
    <property type="project" value="InterPro"/>
</dbReference>
<feature type="compositionally biased region" description="Polar residues" evidence="3">
    <location>
        <begin position="2494"/>
        <end position="2508"/>
    </location>
</feature>
<feature type="region of interest" description="Disordered" evidence="3">
    <location>
        <begin position="2494"/>
        <end position="2524"/>
    </location>
</feature>
<dbReference type="GO" id="GO:0005576">
    <property type="term" value="C:extracellular region"/>
    <property type="evidence" value="ECO:0007669"/>
    <property type="project" value="TreeGrafter"/>
</dbReference>
<keyword evidence="6" id="KW-1185">Reference proteome</keyword>
<evidence type="ECO:0000313" key="6">
    <source>
        <dbReference type="Proteomes" id="UP000694251"/>
    </source>
</evidence>
<feature type="region of interest" description="Disordered" evidence="3">
    <location>
        <begin position="64"/>
        <end position="103"/>
    </location>
</feature>
<dbReference type="Proteomes" id="UP000694251">
    <property type="component" value="Chromosome 7"/>
</dbReference>
<organism evidence="5 6">
    <name type="scientific">Arabidopsis suecica</name>
    <name type="common">Swedish thale-cress</name>
    <name type="synonym">Cardaminopsis suecica</name>
    <dbReference type="NCBI Taxonomy" id="45249"/>
    <lineage>
        <taxon>Eukaryota</taxon>
        <taxon>Viridiplantae</taxon>
        <taxon>Streptophyta</taxon>
        <taxon>Embryophyta</taxon>
        <taxon>Tracheophyta</taxon>
        <taxon>Spermatophyta</taxon>
        <taxon>Magnoliopsida</taxon>
        <taxon>eudicotyledons</taxon>
        <taxon>Gunneridae</taxon>
        <taxon>Pentapetalae</taxon>
        <taxon>rosids</taxon>
        <taxon>malvids</taxon>
        <taxon>Brassicales</taxon>
        <taxon>Brassicaceae</taxon>
        <taxon>Camelineae</taxon>
        <taxon>Arabidopsis</taxon>
    </lineage>
</organism>
<feature type="compositionally biased region" description="Low complexity" evidence="3">
    <location>
        <begin position="2017"/>
        <end position="2027"/>
    </location>
</feature>
<feature type="compositionally biased region" description="Polar residues" evidence="3">
    <location>
        <begin position="2002"/>
        <end position="2016"/>
    </location>
</feature>
<feature type="domain" description="Reverse transcriptase" evidence="4">
    <location>
        <begin position="976"/>
        <end position="1253"/>
    </location>
</feature>
<dbReference type="InterPro" id="IPR032861">
    <property type="entry name" value="TAXi_N"/>
</dbReference>
<dbReference type="InterPro" id="IPR001461">
    <property type="entry name" value="Aspartic_peptidase_A1"/>
</dbReference>
<feature type="region of interest" description="Disordered" evidence="3">
    <location>
        <begin position="538"/>
        <end position="568"/>
    </location>
</feature>
<keyword evidence="5" id="KW-0378">Hydrolase</keyword>
<dbReference type="PANTHER" id="PTHR47965:SF22">
    <property type="entry name" value="EUKARYOTIC ASPARTYL PROTEASE FAMILY PROTEIN"/>
    <property type="match status" value="1"/>
</dbReference>
<dbReference type="GO" id="GO:0004519">
    <property type="term" value="F:endonuclease activity"/>
    <property type="evidence" value="ECO:0007669"/>
    <property type="project" value="UniProtKB-KW"/>
</dbReference>
<evidence type="ECO:0000313" key="5">
    <source>
        <dbReference type="EMBL" id="KAG7588748.1"/>
    </source>
</evidence>
<accession>A0A8T2BMM3</accession>
<dbReference type="Pfam" id="PF14111">
    <property type="entry name" value="DUF4283"/>
    <property type="match status" value="1"/>
</dbReference>
<feature type="compositionally biased region" description="Low complexity" evidence="3">
    <location>
        <begin position="2265"/>
        <end position="2275"/>
    </location>
</feature>
<feature type="compositionally biased region" description="Low complexity" evidence="3">
    <location>
        <begin position="2509"/>
        <end position="2519"/>
    </location>
</feature>
<sequence>MWSRAQLDGSDIDATLESKRLENGGIYIRVDMLAFPVTTSLCLSRMGDKVSSFSLLRRRLSRRRNPIPSSLSGSPLLMGKQKKPKKVSPSKVSPPPSKISLPSGSCVSSPVLPAADVAVVSQSSVKSNAQLTVLNTDLAIIPAVSSDLASASDLIPAAVSKPAIPSIAVDKSSLGVELGSSSSAPQDIAGPANPQIETPSKTLKTSSQATDDSWVKLVKGTSKELKKKGIAFTLPSGEVCVKIPNSVIENNRKSWECFVIGQFYSDPPSQGTLHNIVNGIWSKYYRDISVSKLDGNAFLFRIPNVSTRNNVINQRLWQIEGQTMFVAKWEPGLVPEKPALTSAPIWLELRNVPLQFFHEQGLEHIAGLVGDPKFLHPSTANKTNLEVAKVFTIIDPRKPLPEAVNVQFDSGEIARILVSSPWMPPVCGHCKEIGHTQKRCSKAPVSCSKCNSTVHLTESFPKLKTSGPQRTQQKKHSSFGPVGNGTAATGSNLVYVKVSKKAATVKEVPSEILSNPQLKHQLLKGEASGLSVLNKTQASQVSEEIGSENSSEVEPDSSDTFSSDHDDDDGSEVIFEKFQTVLSKKQRKSVKVVVIAKSLQMVSCEVLFPDTVDWIVVSLIYASNEEGLRQELWTEIVSMASSHSLIDRRTRDFRDCLLNADLSDLTFRGSSFTWWNKSKTSPVAKKLDRILVNSQWAAAFPNSYALFGEPDFSDHASCGVVLNSGFLKEKRPFKFYNFLLQNKSFLPMIAEHWFSCNVTGSDMLRVSLKLKYLKICIRTFSKENYSDLEKRVTEAHDLLLLLQSRTLANPSIVNANLELEAERKWHLLQKAEESFFMQRSSISWLKDGDSNSAYFHRMVATRKAQNHIHFLFDSQDVKVESQFGIRKLCVDYFSELLGGEVSGSGLIQSDMDLLLPFRCSSSQQQSLETIFSREEIKEAFFSLPRNKTSGPDGYSAEFFIACWSVVGYEVTEAVLEFFRSGSLLRQWNATTLVLIPKSPNAARTTEFRPISCLNTVYKVISKLLASRLQSLLPQFISSSQSAFLPGRLLGENVLLATEVVQGYNRKSISPRAMLKVDIRKAFDTVNWDFILSALRALRVPEKFVGWISECLSTPTFSVCLNGNTSGFFKSTKGLRQGDPLSPYLFVLAMEVFSRLLHSRFEQGYISFHPKTSGISLSHLMFADDVMIFFDGTEASLHGINEALDDFASWSGLQMNREKTNLFHAGLSPLDSVAIARHGFPVASLPIRYLGLPLMHRKLRISEYDPLLNQIAGKFRGWAAKSLSFAGRTQLIASVIYGVVNFWCSTFILPKGCIKKIESLCSRFLWAGKTDASKGAKVAWATVCLPKKEGGLGLRRFTAWNSTLCLKYVWNLFSGHESLWAQWHKYHNIKSKSFWELKELKGDSWTWKSILRLRSVAEQIVKAVLGNGGTINFWYDSWTPLGPLIKCLGPEGPSLLRLPLRAKVKDACNELSWTIPSPRSDAALSLHAYLTTVQVPTSSANHDEFFWTIDSVKSKRFSTSRTWNVVRPRREEIRWCSAVWFKGAVPRNAFNMWVSHLNRLPTKQRMFSWGIISSSLCTFCSSDCESRDHLFITCSYSSEIWLSVLERIDPNRSLFLSWSELLSWLRVSSLTAPSILRKLVAQATIYHLWKQRNNVIHNQSNISSGAIFNLINRDIRNTITARRHRKRFRDLMQLCYGLGAAVISNDTERCDRVSEPCFTQAPWGGVKRSGFGRELGEWGLDNYLSVKKVTLYTSNDPWGCTQPSSTNEHLLSPLPSSSTSVVENSGWTATKTTSLPLTNLLVATTPSAHASAPPPAAHVSLLPDLAVVTTLAAALQITNFIFDCGATFLLKGLASGTVGMAGMGRHNIGLPPQFVAAFSFSRKLAVCLTSGKGLQTMPLLNNPFQRLKINASIGFGGTKISSVNPYTVLESSIDKAFTSEFVKQTAARNITRVASEKPFGDACFSTKNVGVTRLGYAAPEIQLLLRSNDVVWRIFRANSMQKTNLPSSTQPSSTNEHLSSPLPSSSTSVVENSGWTATKTTSLQLTNLLVATTPSAHASAPPPAAHVSLLPDLAVVTTLAAALQITNFIFDCGATFLLKGLASGTVGMAGMGRHNIGLPPQFVAAFSFSRKLAVCLTSGKGLQTMPLLINPFQRLKINASIGFGGTKISSVNPYTVLESSIYKAFTSEFVKQTAARNITRVASEKPFGDACFSTKNVGVTRLGYAAPEIQLLLRSNDVVWRIFRANSMQKTNLPSSTQPSSTNEHLSSPLPSSSTSVVENSGWTATKTTSLPLTNLLVATTPSAHASAPPPAAHVSLLPDLAVVTTLAAALQITNFIFDCGTTFLLKGLASGTVGVAGMGRHNIGLPPQFVAAFSFSRKLAVCLTSGKGLQTMPLLINPVSIASAFSQGTKISSVNPYTVLESSIYKAFTSEFVKQTAARNITRVASEKPFGDACFSTKNVGVTRLGYAAPEIQLLLRSNDVVWRIFRANSMQKTNLPSSTQPSSTNEHLSSPLPSSSTSVVENSGWTATKTTSLPLTNLLVATTPSAHASAPPPAAHVSLLPDLAVVTTLAAALQITNFIFDCGTTFLLKGLASGTVGVAGMGRHNIGLPPQFVAAFSFSRKLAVCLTSGKGLQTMPLLINPVSIASAFSQGTKISSVNPYTVLESSIYKAFTSEFVKQTAARNITRVASEKPFGDACFSTKNVGVTRLGYAAPEIQLLLRSNDVVWRIFRANSMVSVSDDVICLGFVDGVNLCVAKDQSTLQYTTVINQRTPLVPASVVFDLGGRELWVDCDKDYVSSTYQSPRCNYAKCSRAGSTSCGTCFSPPRPGCRLASETVGMAGMGRHNIGLPPQFTAAFSFSQKFAVCLTSGKGLQTMPLLINPVSIASAFSQVARNITRVASEKLFGDACFSTKNVGVTCLGYAAPEIQLLLRSNDVVWRIFRANSMTTSLPLTNLLVATTPSAHASAPPPAAYVSLLPDLAVVTTLAAALQITNFIFDCGATFLLKGLASGTVGMAGMGRHNIGLPPQFVAAFSFSRKLAVCLTSGKGLQTMPLLINPFQRLKINASIGFGGTKISSVNPYTVLESSIYKAFTSEFVKQTAARNITRVASEKPFGDACFSTKNVGVTRLGYAAPEIQLLLRSNDVVWRIFRANSMVSVSDDVICLGFVDGVNLCGDRRVPVEK</sequence>
<comment type="caution">
    <text evidence="5">The sequence shown here is derived from an EMBL/GenBank/DDBJ whole genome shotgun (WGS) entry which is preliminary data.</text>
</comment>
<feature type="region of interest" description="Disordered" evidence="3">
    <location>
        <begin position="178"/>
        <end position="207"/>
    </location>
</feature>
<protein>
    <submittedName>
        <fullName evidence="5">Endonuclease/exonuclease/phosphatase superfamily</fullName>
    </submittedName>
</protein>
<dbReference type="GO" id="GO:0005886">
    <property type="term" value="C:plasma membrane"/>
    <property type="evidence" value="ECO:0007669"/>
    <property type="project" value="TreeGrafter"/>
</dbReference>
<comment type="similarity">
    <text evidence="1">Belongs to the peptidase A1 family.</text>
</comment>
<dbReference type="GO" id="GO:0005794">
    <property type="term" value="C:Golgi apparatus"/>
    <property type="evidence" value="ECO:0007669"/>
    <property type="project" value="TreeGrafter"/>
</dbReference>
<dbReference type="PANTHER" id="PTHR47965">
    <property type="entry name" value="ASPARTYL PROTEASE-RELATED"/>
    <property type="match status" value="1"/>
</dbReference>
<feature type="compositionally biased region" description="Polar residues" evidence="3">
    <location>
        <begin position="2250"/>
        <end position="2264"/>
    </location>
</feature>
<evidence type="ECO:0000256" key="2">
    <source>
        <dbReference type="ARBA" id="ARBA00022670"/>
    </source>
</evidence>
<dbReference type="Pfam" id="PF13966">
    <property type="entry name" value="zf-RVT"/>
    <property type="match status" value="1"/>
</dbReference>
<dbReference type="OrthoDB" id="1938625at2759"/>
<evidence type="ECO:0000256" key="3">
    <source>
        <dbReference type="SAM" id="MobiDB-lite"/>
    </source>
</evidence>
<dbReference type="Pfam" id="PF14541">
    <property type="entry name" value="TAXi_C"/>
    <property type="match status" value="6"/>
</dbReference>
<gene>
    <name evidence="5" type="ORF">ISN44_As07g010680</name>
</gene>
<evidence type="ECO:0000256" key="1">
    <source>
        <dbReference type="ARBA" id="ARBA00007447"/>
    </source>
</evidence>
<proteinExistence type="inferred from homology"/>
<feature type="region of interest" description="Disordered" evidence="3">
    <location>
        <begin position="2002"/>
        <end position="2032"/>
    </location>
</feature>
<feature type="compositionally biased region" description="Polar residues" evidence="3">
    <location>
        <begin position="195"/>
        <end position="207"/>
    </location>
</feature>
<name>A0A8T2BMM3_ARASU</name>
<feature type="compositionally biased region" description="Low complexity" evidence="3">
    <location>
        <begin position="66"/>
        <end position="77"/>
    </location>
</feature>
<dbReference type="InterPro" id="IPR025558">
    <property type="entry name" value="DUF4283"/>
</dbReference>
<dbReference type="Pfam" id="PF14543">
    <property type="entry name" value="TAXi_N"/>
    <property type="match status" value="5"/>
</dbReference>
<dbReference type="InterPro" id="IPR032799">
    <property type="entry name" value="TAXi_C"/>
</dbReference>
<evidence type="ECO:0000259" key="4">
    <source>
        <dbReference type="PROSITE" id="PS50878"/>
    </source>
</evidence>
<keyword evidence="5" id="KW-0255">Endonuclease</keyword>
<feature type="region of interest" description="Disordered" evidence="3">
    <location>
        <begin position="461"/>
        <end position="484"/>
    </location>
</feature>
<keyword evidence="5" id="KW-0540">Nuclease</keyword>
<dbReference type="Pfam" id="PF00078">
    <property type="entry name" value="RVT_1"/>
    <property type="match status" value="1"/>
</dbReference>
<keyword evidence="2" id="KW-0645">Protease</keyword>
<dbReference type="InterPro" id="IPR026960">
    <property type="entry name" value="RVT-Znf"/>
</dbReference>
<reference evidence="5 6" key="1">
    <citation type="submission" date="2020-12" db="EMBL/GenBank/DDBJ databases">
        <title>Concerted genomic and epigenomic changes stabilize Arabidopsis allopolyploids.</title>
        <authorList>
            <person name="Chen Z."/>
        </authorList>
    </citation>
    <scope>NUCLEOTIDE SEQUENCE [LARGE SCALE GENOMIC DNA]</scope>
    <source>
        <strain evidence="5">As9502</strain>
        <tissue evidence="5">Leaf</tissue>
    </source>
</reference>
<dbReference type="PROSITE" id="PS50878">
    <property type="entry name" value="RT_POL"/>
    <property type="match status" value="1"/>
</dbReference>
<dbReference type="InterPro" id="IPR000477">
    <property type="entry name" value="RT_dom"/>
</dbReference>
<dbReference type="CDD" id="cd01650">
    <property type="entry name" value="RT_nLTR_like"/>
    <property type="match status" value="1"/>
</dbReference>
<dbReference type="EMBL" id="JAEFBJ010000007">
    <property type="protein sequence ID" value="KAG7588748.1"/>
    <property type="molecule type" value="Genomic_DNA"/>
</dbReference>
<feature type="compositionally biased region" description="Polar residues" evidence="3">
    <location>
        <begin position="538"/>
        <end position="550"/>
    </location>
</feature>
<feature type="region of interest" description="Disordered" evidence="3">
    <location>
        <begin position="2250"/>
        <end position="2280"/>
    </location>
</feature>